<dbReference type="Pfam" id="PF00515">
    <property type="entry name" value="TPR_1"/>
    <property type="match status" value="1"/>
</dbReference>
<dbReference type="InterPro" id="IPR044244">
    <property type="entry name" value="TTC27/Emw1"/>
</dbReference>
<dbReference type="Proteomes" id="UP000193411">
    <property type="component" value="Unassembled WGS sequence"/>
</dbReference>
<protein>
    <submittedName>
        <fullName evidence="4">Uncharacterized protein</fullName>
    </submittedName>
</protein>
<dbReference type="PROSITE" id="PS50293">
    <property type="entry name" value="TPR_REGION"/>
    <property type="match status" value="1"/>
</dbReference>
<proteinExistence type="predicted"/>
<dbReference type="SMART" id="SM00028">
    <property type="entry name" value="TPR"/>
    <property type="match status" value="3"/>
</dbReference>
<feature type="repeat" description="TPR" evidence="3">
    <location>
        <begin position="486"/>
        <end position="519"/>
    </location>
</feature>
<dbReference type="InterPro" id="IPR019734">
    <property type="entry name" value="TPR_rpt"/>
</dbReference>
<evidence type="ECO:0000256" key="3">
    <source>
        <dbReference type="PROSITE-ProRule" id="PRU00339"/>
    </source>
</evidence>
<keyword evidence="2 3" id="KW-0802">TPR repeat</keyword>
<dbReference type="AlphaFoldDB" id="A0A1Y2HUF4"/>
<dbReference type="PANTHER" id="PTHR16193:SF0">
    <property type="entry name" value="TETRATRICOPEPTIDE REPEAT PROTEIN 27"/>
    <property type="match status" value="1"/>
</dbReference>
<dbReference type="Gene3D" id="1.25.40.10">
    <property type="entry name" value="Tetratricopeptide repeat domain"/>
    <property type="match status" value="1"/>
</dbReference>
<accession>A0A1Y2HUF4</accession>
<dbReference type="STRING" id="765915.A0A1Y2HUF4"/>
<dbReference type="PROSITE" id="PS50005">
    <property type="entry name" value="TPR"/>
    <property type="match status" value="1"/>
</dbReference>
<evidence type="ECO:0000313" key="5">
    <source>
        <dbReference type="Proteomes" id="UP000193411"/>
    </source>
</evidence>
<name>A0A1Y2HUF4_9FUNG</name>
<dbReference type="EMBL" id="MCFL01000012">
    <property type="protein sequence ID" value="ORZ37594.1"/>
    <property type="molecule type" value="Genomic_DNA"/>
</dbReference>
<evidence type="ECO:0000256" key="2">
    <source>
        <dbReference type="ARBA" id="ARBA00022803"/>
    </source>
</evidence>
<dbReference type="OrthoDB" id="1936594at2759"/>
<sequence length="804" mass="88646">MTAASPDAFHPLLLSAPAQEQDVVDDYLTTLAALLSPTGTCPAAAAALSGLTATSTAADLTAAMDAAVAAIRSADLALAVTVPALLLFTQLNLTGPLIDNATLAAANLPAGLTAVPGQLVAQTLLTADGEVAYHMARMPMLLALAFSSKLAWWHARSQRIRQLLLDNPAASVRTAALDGLRRAHAWAAGVGGDLLALWELEMTLVYQLYKDDRDALGHLGKAAQASGFEFEVSGLLGKRTKFQQNSLTQLVVLAESKFTPGDDSEEKQQPQQALANKDLQLNDETLLDKVALEGETVRRRRISSQHIKQTNPHDAITTEQLQPYIRRLLENPNNFSVHSLALLWRSRLESAKSRTVERAMLQLQTLVDQITSASEPTPASTRLHWLFALQSPTHWSLETELAEAMLNLGLLRSALEIYERLELWEKVAVCYLVTERKDQAEKVVLAQLESCDAALKPKYLCLLGDIRHGDVSLYWESWEVSGHRFARAMRSLGQVYFKTNEYVQSVECYQRALAINPLFDDAWFICGCAALQCSNWDAAQVAFARCTSMDHQNAEAWNNLATVLIKQGKKPEAFQALAQGVKAKYDSWKMWTNYMYLAMDLGALDEAMRAMQRVVEVRSAHADVNVRREAVDVEVLNLLVRSVMQLHLDKPVPERVARLAKLMALCTGTAAAPGGAVEPTVMRDVWLAAANFEMLRGYPRAAIEAHVRAFRAIARDTYEEEAQVKAAVEAAKVLIEAYQDLGDRTAEEPAQQGGHEQEVACKDWAYQSKLVVRGLMGRIKRDFEDTDSYEVLSGMLEAVKEAER</sequence>
<keyword evidence="5" id="KW-1185">Reference proteome</keyword>
<evidence type="ECO:0000256" key="1">
    <source>
        <dbReference type="ARBA" id="ARBA00022737"/>
    </source>
</evidence>
<evidence type="ECO:0000313" key="4">
    <source>
        <dbReference type="EMBL" id="ORZ37594.1"/>
    </source>
</evidence>
<comment type="caution">
    <text evidence="4">The sequence shown here is derived from an EMBL/GenBank/DDBJ whole genome shotgun (WGS) entry which is preliminary data.</text>
</comment>
<dbReference type="PANTHER" id="PTHR16193">
    <property type="entry name" value="TETRATRICOPEPTIDE REPEAT PROTEIN 27"/>
    <property type="match status" value="1"/>
</dbReference>
<dbReference type="InterPro" id="IPR011990">
    <property type="entry name" value="TPR-like_helical_dom_sf"/>
</dbReference>
<organism evidence="4 5">
    <name type="scientific">Catenaria anguillulae PL171</name>
    <dbReference type="NCBI Taxonomy" id="765915"/>
    <lineage>
        <taxon>Eukaryota</taxon>
        <taxon>Fungi</taxon>
        <taxon>Fungi incertae sedis</taxon>
        <taxon>Blastocladiomycota</taxon>
        <taxon>Blastocladiomycetes</taxon>
        <taxon>Blastocladiales</taxon>
        <taxon>Catenariaceae</taxon>
        <taxon>Catenaria</taxon>
    </lineage>
</organism>
<dbReference type="SUPFAM" id="SSF48452">
    <property type="entry name" value="TPR-like"/>
    <property type="match status" value="2"/>
</dbReference>
<gene>
    <name evidence="4" type="ORF">BCR44DRAFT_1498039</name>
</gene>
<reference evidence="4 5" key="1">
    <citation type="submission" date="2016-07" db="EMBL/GenBank/DDBJ databases">
        <title>Pervasive Adenine N6-methylation of Active Genes in Fungi.</title>
        <authorList>
            <consortium name="DOE Joint Genome Institute"/>
            <person name="Mondo S.J."/>
            <person name="Dannebaum R.O."/>
            <person name="Kuo R.C."/>
            <person name="Labutti K."/>
            <person name="Haridas S."/>
            <person name="Kuo A."/>
            <person name="Salamov A."/>
            <person name="Ahrendt S.R."/>
            <person name="Lipzen A."/>
            <person name="Sullivan W."/>
            <person name="Andreopoulos W.B."/>
            <person name="Clum A."/>
            <person name="Lindquist E."/>
            <person name="Daum C."/>
            <person name="Ramamoorthy G.K."/>
            <person name="Gryganskyi A."/>
            <person name="Culley D."/>
            <person name="Magnuson J.K."/>
            <person name="James T.Y."/>
            <person name="O'Malley M.A."/>
            <person name="Stajich J.E."/>
            <person name="Spatafora J.W."/>
            <person name="Visel A."/>
            <person name="Grigoriev I.V."/>
        </authorList>
    </citation>
    <scope>NUCLEOTIDE SEQUENCE [LARGE SCALE GENOMIC DNA]</scope>
    <source>
        <strain evidence="4 5">PL171</strain>
    </source>
</reference>
<keyword evidence="1" id="KW-0677">Repeat</keyword>